<feature type="transmembrane region" description="Helical" evidence="1">
    <location>
        <begin position="89"/>
        <end position="108"/>
    </location>
</feature>
<feature type="transmembrane region" description="Helical" evidence="1">
    <location>
        <begin position="49"/>
        <end position="68"/>
    </location>
</feature>
<protein>
    <submittedName>
        <fullName evidence="2">Membrane protein</fullName>
    </submittedName>
</protein>
<evidence type="ECO:0000256" key="1">
    <source>
        <dbReference type="SAM" id="Phobius"/>
    </source>
</evidence>
<dbReference type="EnsemblBacteria" id="AAS62920">
    <property type="protein sequence ID" value="AAS62920"/>
    <property type="gene ID" value="YP_2732"/>
</dbReference>
<dbReference type="KEGG" id="ypm:YP_2732"/>
<reference evidence="3" key="1">
    <citation type="journal article" date="2004" name="DNA Res.">
        <title>Complete genome sequence of Yersinia pestis strain 91001, an isolate avirulent to humans.</title>
        <authorList>
            <person name="Song Y."/>
            <person name="Tong Z."/>
            <person name="Wang J."/>
            <person name="Wang L."/>
            <person name="Guo Z."/>
            <person name="Han Y."/>
            <person name="Zhang J."/>
            <person name="Pei D."/>
            <person name="Zhou D."/>
            <person name="Qin H."/>
            <person name="Pang X."/>
            <person name="Han Y."/>
            <person name="Zhai J."/>
            <person name="Li M."/>
            <person name="Cui B."/>
            <person name="Qi Z."/>
            <person name="Jin L."/>
            <person name="Dai R."/>
            <person name="Chen F."/>
            <person name="Li S."/>
            <person name="Ye C."/>
            <person name="Du Z."/>
            <person name="Lin W."/>
            <person name="Wang J."/>
            <person name="Yu J."/>
            <person name="Yang H."/>
            <person name="Wang J."/>
            <person name="Huang P."/>
            <person name="Yang R."/>
        </authorList>
    </citation>
    <scope>NUCLEOTIDE SEQUENCE [LARGE SCALE GENOMIC DNA]</scope>
    <source>
        <strain evidence="3">91001 / Biovar Mediaevalis</strain>
    </source>
</reference>
<dbReference type="AlphaFoldDB" id="A0A0H2W7L4"/>
<keyword evidence="1" id="KW-0472">Membrane</keyword>
<dbReference type="InterPro" id="IPR010665">
    <property type="entry name" value="DUF1240"/>
</dbReference>
<keyword evidence="1" id="KW-0812">Transmembrane</keyword>
<evidence type="ECO:0000313" key="2">
    <source>
        <dbReference type="EMBL" id="AAS62920.1"/>
    </source>
</evidence>
<dbReference type="Pfam" id="PF06836">
    <property type="entry name" value="DUF1240"/>
    <property type="match status" value="1"/>
</dbReference>
<organism evidence="2 3">
    <name type="scientific">Yersinia pestis</name>
    <dbReference type="NCBI Taxonomy" id="632"/>
    <lineage>
        <taxon>Bacteria</taxon>
        <taxon>Pseudomonadati</taxon>
        <taxon>Pseudomonadota</taxon>
        <taxon>Gammaproteobacteria</taxon>
        <taxon>Enterobacterales</taxon>
        <taxon>Yersiniaceae</taxon>
        <taxon>Yersinia</taxon>
    </lineage>
</organism>
<evidence type="ECO:0000313" key="3">
    <source>
        <dbReference type="Proteomes" id="UP000001019"/>
    </source>
</evidence>
<dbReference type="EMBL" id="AE017042">
    <property type="protein sequence ID" value="AAS62920.1"/>
    <property type="molecule type" value="Genomic_DNA"/>
</dbReference>
<proteinExistence type="predicted"/>
<feature type="transmembrane region" description="Helical" evidence="1">
    <location>
        <begin position="12"/>
        <end position="37"/>
    </location>
</feature>
<dbReference type="HOGENOM" id="CLU_150738_1_0_6"/>
<keyword evidence="1" id="KW-1133">Transmembrane helix</keyword>
<gene>
    <name evidence="2" type="ordered locus">YP_2732</name>
</gene>
<name>A0A0H2W7L4_YERPE</name>
<sequence length="139" mass="15947">MKWIRVIEMTNRLFNALLGVMLLLIITPMMLLVGSYVISLMRMEDEITFSSSIFISLLSSPLVFYALAGSTCEFIFNKLPKSRKIVIKYLTMLAIASFIISLPVSFYVDYKLKSNSYVVCDRISWMSPNTYVKDLSLCR</sequence>
<dbReference type="Proteomes" id="UP000001019">
    <property type="component" value="Chromosome"/>
</dbReference>
<accession>A0A0H2W7L4</accession>